<evidence type="ECO:0000259" key="3">
    <source>
        <dbReference type="Pfam" id="PF05170"/>
    </source>
</evidence>
<dbReference type="EMBL" id="RQFU01000005">
    <property type="protein sequence ID" value="TGL24386.1"/>
    <property type="molecule type" value="Genomic_DNA"/>
</dbReference>
<keyword evidence="2" id="KW-1133">Transmembrane helix</keyword>
<dbReference type="RefSeq" id="WP_135633766.1">
    <property type="nucleotide sequence ID" value="NZ_RQFU01000005.1"/>
</dbReference>
<accession>A0ABY2M597</accession>
<feature type="transmembrane region" description="Helical" evidence="2">
    <location>
        <begin position="12"/>
        <end position="36"/>
    </location>
</feature>
<evidence type="ECO:0000256" key="1">
    <source>
        <dbReference type="SAM" id="MobiDB-lite"/>
    </source>
</evidence>
<dbReference type="Proteomes" id="UP000298200">
    <property type="component" value="Unassembled WGS sequence"/>
</dbReference>
<keyword evidence="2" id="KW-0472">Membrane</keyword>
<dbReference type="PANTHER" id="PTHR30441">
    <property type="entry name" value="DUF748 DOMAIN-CONTAINING PROTEIN"/>
    <property type="match status" value="1"/>
</dbReference>
<proteinExistence type="predicted"/>
<dbReference type="InterPro" id="IPR052894">
    <property type="entry name" value="AsmA-related"/>
</dbReference>
<reference evidence="5" key="1">
    <citation type="journal article" date="2019" name="PLoS Negl. Trop. Dis.">
        <title>Revisiting the worldwide diversity of Leptospira species in the environment.</title>
        <authorList>
            <person name="Vincent A.T."/>
            <person name="Schiettekatte O."/>
            <person name="Bourhy P."/>
            <person name="Veyrier F.J."/>
            <person name="Picardeau M."/>
        </authorList>
    </citation>
    <scope>NUCLEOTIDE SEQUENCE [LARGE SCALE GENOMIC DNA]</scope>
    <source>
        <strain evidence="5">201800272</strain>
    </source>
</reference>
<evidence type="ECO:0000256" key="2">
    <source>
        <dbReference type="SAM" id="Phobius"/>
    </source>
</evidence>
<evidence type="ECO:0000313" key="5">
    <source>
        <dbReference type="Proteomes" id="UP000298200"/>
    </source>
</evidence>
<feature type="region of interest" description="Disordered" evidence="1">
    <location>
        <begin position="140"/>
        <end position="173"/>
    </location>
</feature>
<protein>
    <submittedName>
        <fullName evidence="4">AsmA family protein</fullName>
    </submittedName>
</protein>
<dbReference type="InterPro" id="IPR007844">
    <property type="entry name" value="AsmA"/>
</dbReference>
<organism evidence="4 5">
    <name type="scientific">Leptospira yanagawae</name>
    <dbReference type="NCBI Taxonomy" id="293069"/>
    <lineage>
        <taxon>Bacteria</taxon>
        <taxon>Pseudomonadati</taxon>
        <taxon>Spirochaetota</taxon>
        <taxon>Spirochaetia</taxon>
        <taxon>Leptospirales</taxon>
        <taxon>Leptospiraceae</taxon>
        <taxon>Leptospira</taxon>
    </lineage>
</organism>
<evidence type="ECO:0000313" key="4">
    <source>
        <dbReference type="EMBL" id="TGL24386.1"/>
    </source>
</evidence>
<comment type="caution">
    <text evidence="4">The sequence shown here is derived from an EMBL/GenBank/DDBJ whole genome shotgun (WGS) entry which is preliminary data.</text>
</comment>
<dbReference type="Pfam" id="PF05170">
    <property type="entry name" value="AsmA"/>
    <property type="match status" value="1"/>
</dbReference>
<name>A0ABY2M597_9LEPT</name>
<keyword evidence="5" id="KW-1185">Reference proteome</keyword>
<sequence>MKLSLRDTIKGVIGKILLTGIFVISMTMFFILYPLLADPDYYKNLILETTYKITELNVNYKSSEPVFFPFPGIELNDVTVSKFDDELIHVQKLRIEVYYGVFVGKPLEIRKVYLNTGTVEITREKDESFPLFERITTKPNLETNSNANANQSGNINSQIPSKTKNQKVTNPSDVTEENVDKTIDLYFSKTFANFVNLIEIKNITILFEDKLYSRNINLYLWGATFQLDKDLRNLDFYIYGKLNNEPISLSTDLLFSEDKMTYESLRVEGEFTFQNLKGTDLHDILIIFTRGDLRFAKTSGTIPFYKRDAAKIYAVVDRMHIQDLALKDGKTFADGHVSTLMHYDSNEDKLSFANIIVEWKGKSKLYGSGFVNFLKPPLSPTISFEGSSDYLDVPSIIKVIKIWADPDFEKSILTRDIPSTGYANRMNVYLNFHLRNLTVVDFKADSLKLNVHYAKRKLNINRYELRAYNGVAIGNGNFSWVNPVGLTLKGEIQHASIAPLLSDIFKISPITGNLDSEFILSSPSDTEDGLLSNLQITGHINAKNGELLSYTNILKPISSIGSIINLKKIDFSRATPYNELKFDFLYAKENIDVRNFVLKADGIAGSGGGKIGFNKSIDMKFTIAFPGVAGKALKLPIIYRGTYGVSTPFIDPIWLGSVYAGTIFLASPAGAAVGGIAGSAMSEYVNKAVDNVTNGVQKSWSGIKYLFGGKEEEEKKEEKTNE</sequence>
<feature type="domain" description="AsmA" evidence="3">
    <location>
        <begin position="425"/>
        <end position="575"/>
    </location>
</feature>
<gene>
    <name evidence="4" type="ORF">EHQ46_04520</name>
</gene>
<keyword evidence="2" id="KW-0812">Transmembrane</keyword>
<dbReference type="PANTHER" id="PTHR30441:SF8">
    <property type="entry name" value="DUF748 DOMAIN-CONTAINING PROTEIN"/>
    <property type="match status" value="1"/>
</dbReference>